<dbReference type="Proteomes" id="UP001344632">
    <property type="component" value="Unassembled WGS sequence"/>
</dbReference>
<dbReference type="EMBL" id="JARLKZ010000005">
    <property type="protein sequence ID" value="MEC0239433.1"/>
    <property type="molecule type" value="Genomic_DNA"/>
</dbReference>
<comment type="caution">
    <text evidence="1">The sequence shown here is derived from an EMBL/GenBank/DDBJ whole genome shotgun (WGS) entry which is preliminary data.</text>
</comment>
<keyword evidence="2" id="KW-1185">Reference proteome</keyword>
<protein>
    <submittedName>
        <fullName evidence="1">Transcriptional regulator</fullName>
    </submittedName>
</protein>
<dbReference type="RefSeq" id="WP_326086581.1">
    <property type="nucleotide sequence ID" value="NZ_JARLKZ010000005.1"/>
</dbReference>
<sequence>MSGGLGKGRSRYGRFMDKHGIKQDAVCKETGYNKDTVSKAYNENNPIMRGITKDGLVFAAKNLTGKNVTLKDFWS</sequence>
<gene>
    <name evidence="1" type="ORF">P4H66_06135</name>
</gene>
<organism evidence="1 2">
    <name type="scientific">Paenibacillus dokdonensis</name>
    <dbReference type="NCBI Taxonomy" id="2567944"/>
    <lineage>
        <taxon>Bacteria</taxon>
        <taxon>Bacillati</taxon>
        <taxon>Bacillota</taxon>
        <taxon>Bacilli</taxon>
        <taxon>Bacillales</taxon>
        <taxon>Paenibacillaceae</taxon>
        <taxon>Paenibacillus</taxon>
    </lineage>
</organism>
<accession>A0ABU6GI99</accession>
<reference evidence="1 2" key="1">
    <citation type="submission" date="2023-03" db="EMBL/GenBank/DDBJ databases">
        <title>Bacillus Genome Sequencing.</title>
        <authorList>
            <person name="Dunlap C."/>
        </authorList>
    </citation>
    <scope>NUCLEOTIDE SEQUENCE [LARGE SCALE GENOMIC DNA]</scope>
    <source>
        <strain evidence="1 2">BD-525</strain>
    </source>
</reference>
<proteinExistence type="predicted"/>
<evidence type="ECO:0000313" key="1">
    <source>
        <dbReference type="EMBL" id="MEC0239433.1"/>
    </source>
</evidence>
<evidence type="ECO:0000313" key="2">
    <source>
        <dbReference type="Proteomes" id="UP001344632"/>
    </source>
</evidence>
<name>A0ABU6GI99_9BACL</name>